<dbReference type="PANTHER" id="PTHR11675">
    <property type="entry name" value="N-ACETYLGALACTOSAMINYLTRANSFERASE"/>
    <property type="match status" value="1"/>
</dbReference>
<evidence type="ECO:0000256" key="12">
    <source>
        <dbReference type="ARBA" id="ARBA00022989"/>
    </source>
</evidence>
<evidence type="ECO:0000259" key="19">
    <source>
        <dbReference type="SMART" id="SM00458"/>
    </source>
</evidence>
<keyword evidence="9" id="KW-0479">Metal-binding</keyword>
<evidence type="ECO:0000256" key="7">
    <source>
        <dbReference type="ARBA" id="ARBA00022679"/>
    </source>
</evidence>
<gene>
    <name evidence="21" type="primary">LOC114863171</name>
</gene>
<evidence type="ECO:0000313" key="20">
    <source>
        <dbReference type="Proteomes" id="UP000515150"/>
    </source>
</evidence>
<dbReference type="GO" id="GO:0004653">
    <property type="term" value="F:polypeptide N-acetylgalactosaminyltransferase activity"/>
    <property type="evidence" value="ECO:0007669"/>
    <property type="project" value="TreeGrafter"/>
</dbReference>
<keyword evidence="13 18" id="KW-0333">Golgi apparatus</keyword>
<reference evidence="21" key="1">
    <citation type="submission" date="2025-08" db="UniProtKB">
        <authorList>
            <consortium name="RefSeq"/>
        </authorList>
    </citation>
    <scope>IDENTIFICATION</scope>
</reference>
<feature type="domain" description="Ricin B lectin" evidence="19">
    <location>
        <begin position="475"/>
        <end position="604"/>
    </location>
</feature>
<dbReference type="PANTHER" id="PTHR11675:SF50">
    <property type="entry name" value="POLYPEPTIDE N-ACETYLGALACTOSAMINYLTRANSFERASE 8-RELATED"/>
    <property type="match status" value="1"/>
</dbReference>
<dbReference type="InterPro" id="IPR045885">
    <property type="entry name" value="GalNAc-T"/>
</dbReference>
<name>A0A6P7NJ23_BETSP</name>
<keyword evidence="16" id="KW-0325">Glycoprotein</keyword>
<dbReference type="OrthoDB" id="275457at2759"/>
<evidence type="ECO:0000256" key="18">
    <source>
        <dbReference type="RuleBase" id="RU361242"/>
    </source>
</evidence>
<sequence>MIIRMRSGWIKGLLVAFMVAFIWLNLGFMKKEVHVHSDRLQRAQHNDSIIDQGMFRRMENMEADIKRLLNLMNQLGKKKPAAQKEADVVEEGRAVKKLYPNSFLFQKWGGELSEEEQEEAEKLFRRYGYNAFLSDRLPLNREIPDTRPPSCAERKYPDDLPTISVVLIYLDEALSVLKRAIRSIIDKTPAQLLKEIILVDDHSSNKDLMEALDNYITLIHKEIPGLVKRIRHSEQLGLTQARLSGWKVAEGDVVAILDAHIEVHVQWAEPLLARIKEDRTVILSPVFDKVNYNDLAVTTYHAMADGFDWALWCMYDFFRPEWYALNDETQPGKSPSIMGILVADRKFFGEIGSLDGGMKIYGGENVELSIRVWLCGGSIEVIPCSKIAHIERAFKPYLPDLMPMLKRNALRVAEVWMDEYKHNVNIAWNLPLQTHGIDIGDLSERKALRKRLKCKPFKWYLDNIYPLLDPLDDLIGYGALVNDLKPDLCLDQGKVPGNTPILYGCHYISTQHCHYRSDGQLYIGGIKSHKYNSNRCLVETSTGHPGLYDCNVAQQEKLHMLWDFEQNGPIQNRETKRCLEIADGKDGSHTLVVQQCSGQSWNIQNLIKNSSETVVQEGAVWVQKL</sequence>
<dbReference type="KEGG" id="bspl:114863171"/>
<dbReference type="FunFam" id="3.90.550.10:FF:000192">
    <property type="entry name" value="Polypeptide N-acetylgalactosaminyltransferase 9"/>
    <property type="match status" value="1"/>
</dbReference>
<dbReference type="EC" id="2.4.1.-" evidence="18"/>
<dbReference type="Gene3D" id="2.80.10.50">
    <property type="match status" value="1"/>
</dbReference>
<dbReference type="GO" id="GO:0046872">
    <property type="term" value="F:metal ion binding"/>
    <property type="evidence" value="ECO:0007669"/>
    <property type="project" value="UniProtKB-KW"/>
</dbReference>
<dbReference type="GO" id="GO:0000139">
    <property type="term" value="C:Golgi membrane"/>
    <property type="evidence" value="ECO:0007669"/>
    <property type="project" value="UniProtKB-SubCell"/>
</dbReference>
<dbReference type="SMART" id="SM00458">
    <property type="entry name" value="RICIN"/>
    <property type="match status" value="1"/>
</dbReference>
<evidence type="ECO:0000313" key="21">
    <source>
        <dbReference type="RefSeq" id="XP_029019876.1"/>
    </source>
</evidence>
<dbReference type="InterPro" id="IPR000772">
    <property type="entry name" value="Ricin_B_lectin"/>
</dbReference>
<evidence type="ECO:0000256" key="10">
    <source>
        <dbReference type="ARBA" id="ARBA00022734"/>
    </source>
</evidence>
<dbReference type="Pfam" id="PF00535">
    <property type="entry name" value="Glycos_transf_2"/>
    <property type="match status" value="1"/>
</dbReference>
<keyword evidence="6 18" id="KW-0328">Glycosyltransferase</keyword>
<dbReference type="Proteomes" id="UP000515150">
    <property type="component" value="Chromosome 9"/>
</dbReference>
<evidence type="ECO:0000256" key="15">
    <source>
        <dbReference type="ARBA" id="ARBA00023157"/>
    </source>
</evidence>
<comment type="similarity">
    <text evidence="4 18">Belongs to the glycosyltransferase 2 family. GalNAc-T subfamily.</text>
</comment>
<evidence type="ECO:0000256" key="14">
    <source>
        <dbReference type="ARBA" id="ARBA00023136"/>
    </source>
</evidence>
<dbReference type="SUPFAM" id="SSF50370">
    <property type="entry name" value="Ricin B-like lectins"/>
    <property type="match status" value="1"/>
</dbReference>
<dbReference type="PROSITE" id="PS50231">
    <property type="entry name" value="RICIN_B_LECTIN"/>
    <property type="match status" value="1"/>
</dbReference>
<dbReference type="Gene3D" id="3.90.550.10">
    <property type="entry name" value="Spore Coat Polysaccharide Biosynthesis Protein SpsA, Chain A"/>
    <property type="match status" value="1"/>
</dbReference>
<keyword evidence="8" id="KW-0812">Transmembrane</keyword>
<keyword evidence="20" id="KW-1185">Reference proteome</keyword>
<evidence type="ECO:0000256" key="13">
    <source>
        <dbReference type="ARBA" id="ARBA00023034"/>
    </source>
</evidence>
<dbReference type="InterPro" id="IPR029044">
    <property type="entry name" value="Nucleotide-diphossugar_trans"/>
</dbReference>
<dbReference type="AlphaFoldDB" id="A0A6P7NJ23"/>
<dbReference type="GeneID" id="114863171"/>
<evidence type="ECO:0000256" key="4">
    <source>
        <dbReference type="ARBA" id="ARBA00005680"/>
    </source>
</evidence>
<evidence type="ECO:0000256" key="5">
    <source>
        <dbReference type="ARBA" id="ARBA00012644"/>
    </source>
</evidence>
<evidence type="ECO:0000256" key="3">
    <source>
        <dbReference type="ARBA" id="ARBA00004922"/>
    </source>
</evidence>
<dbReference type="FunFam" id="2.80.10.50:FF:000017">
    <property type="entry name" value="Polypeptide N-acetylgalactosaminyltransferase"/>
    <property type="match status" value="1"/>
</dbReference>
<keyword evidence="10 18" id="KW-0430">Lectin</keyword>
<dbReference type="InParanoid" id="A0A6P7NJ23"/>
<evidence type="ECO:0000256" key="11">
    <source>
        <dbReference type="ARBA" id="ARBA00022968"/>
    </source>
</evidence>
<evidence type="ECO:0000256" key="2">
    <source>
        <dbReference type="ARBA" id="ARBA00004323"/>
    </source>
</evidence>
<keyword evidence="15 18" id="KW-1015">Disulfide bond</keyword>
<keyword evidence="7 18" id="KW-0808">Transferase</keyword>
<keyword evidence="14" id="KW-0472">Membrane</keyword>
<keyword evidence="12" id="KW-1133">Transmembrane helix</keyword>
<comment type="subcellular location">
    <subcellularLocation>
        <location evidence="2 18">Golgi apparatus membrane</location>
        <topology evidence="2 18">Single-pass type II membrane protein</topology>
    </subcellularLocation>
</comment>
<organism evidence="20 21">
    <name type="scientific">Betta splendens</name>
    <name type="common">Siamese fighting fish</name>
    <dbReference type="NCBI Taxonomy" id="158456"/>
    <lineage>
        <taxon>Eukaryota</taxon>
        <taxon>Metazoa</taxon>
        <taxon>Chordata</taxon>
        <taxon>Craniata</taxon>
        <taxon>Vertebrata</taxon>
        <taxon>Euteleostomi</taxon>
        <taxon>Actinopterygii</taxon>
        <taxon>Neopterygii</taxon>
        <taxon>Teleostei</taxon>
        <taxon>Neoteleostei</taxon>
        <taxon>Acanthomorphata</taxon>
        <taxon>Anabantaria</taxon>
        <taxon>Anabantiformes</taxon>
        <taxon>Anabantoidei</taxon>
        <taxon>Osphronemidae</taxon>
        <taxon>Betta</taxon>
    </lineage>
</organism>
<accession>A0A6P7NJ23</accession>
<dbReference type="UniPathway" id="UPA00378"/>
<dbReference type="Pfam" id="PF00652">
    <property type="entry name" value="Ricin_B_lectin"/>
    <property type="match status" value="1"/>
</dbReference>
<dbReference type="GO" id="GO:0006493">
    <property type="term" value="P:protein O-linked glycosylation"/>
    <property type="evidence" value="ECO:0007669"/>
    <property type="project" value="TreeGrafter"/>
</dbReference>
<keyword evidence="17 18" id="KW-0464">Manganese</keyword>
<evidence type="ECO:0000256" key="1">
    <source>
        <dbReference type="ARBA" id="ARBA00001936"/>
    </source>
</evidence>
<comment type="cofactor">
    <cofactor evidence="1 18">
        <name>Mn(2+)</name>
        <dbReference type="ChEBI" id="CHEBI:29035"/>
    </cofactor>
</comment>
<evidence type="ECO:0000256" key="17">
    <source>
        <dbReference type="ARBA" id="ARBA00023211"/>
    </source>
</evidence>
<evidence type="ECO:0000256" key="16">
    <source>
        <dbReference type="ARBA" id="ARBA00023180"/>
    </source>
</evidence>
<evidence type="ECO:0000256" key="9">
    <source>
        <dbReference type="ARBA" id="ARBA00022723"/>
    </source>
</evidence>
<dbReference type="InterPro" id="IPR001173">
    <property type="entry name" value="Glyco_trans_2-like"/>
</dbReference>
<comment type="pathway">
    <text evidence="3 18">Protein modification; protein glycosylation.</text>
</comment>
<dbReference type="SUPFAM" id="SSF53448">
    <property type="entry name" value="Nucleotide-diphospho-sugar transferases"/>
    <property type="match status" value="1"/>
</dbReference>
<dbReference type="CDD" id="cd02510">
    <property type="entry name" value="pp-GalNAc-T"/>
    <property type="match status" value="1"/>
</dbReference>
<dbReference type="InterPro" id="IPR035992">
    <property type="entry name" value="Ricin_B-like_lectins"/>
</dbReference>
<evidence type="ECO:0000256" key="8">
    <source>
        <dbReference type="ARBA" id="ARBA00022692"/>
    </source>
</evidence>
<keyword evidence="11" id="KW-0735">Signal-anchor</keyword>
<evidence type="ECO:0000256" key="6">
    <source>
        <dbReference type="ARBA" id="ARBA00022676"/>
    </source>
</evidence>
<dbReference type="GO" id="GO:0030246">
    <property type="term" value="F:carbohydrate binding"/>
    <property type="evidence" value="ECO:0007669"/>
    <property type="project" value="UniProtKB-KW"/>
</dbReference>
<dbReference type="RefSeq" id="XP_029019876.1">
    <property type="nucleotide sequence ID" value="XM_029164043.3"/>
</dbReference>
<protein>
    <recommendedName>
        <fullName evidence="5 18">Polypeptide N-acetylgalactosaminyltransferase</fullName>
        <ecNumber evidence="18">2.4.1.-</ecNumber>
    </recommendedName>
    <alternativeName>
        <fullName evidence="18">Protein-UDP acetylgalactosaminyltransferase</fullName>
    </alternativeName>
</protein>
<proteinExistence type="inferred from homology"/>